<keyword evidence="3" id="KW-1185">Reference proteome</keyword>
<accession>A0A9P0LSZ7</accession>
<evidence type="ECO:0000256" key="1">
    <source>
        <dbReference type="SAM" id="MobiDB-lite"/>
    </source>
</evidence>
<feature type="compositionally biased region" description="Basic and acidic residues" evidence="1">
    <location>
        <begin position="20"/>
        <end position="32"/>
    </location>
</feature>
<evidence type="ECO:0000313" key="2">
    <source>
        <dbReference type="EMBL" id="CAH2002597.1"/>
    </source>
</evidence>
<proteinExistence type="predicted"/>
<comment type="caution">
    <text evidence="2">The sequence shown here is derived from an EMBL/GenBank/DDBJ whole genome shotgun (WGS) entry which is preliminary data.</text>
</comment>
<organism evidence="2 3">
    <name type="scientific">Acanthoscelides obtectus</name>
    <name type="common">Bean weevil</name>
    <name type="synonym">Bruchus obtectus</name>
    <dbReference type="NCBI Taxonomy" id="200917"/>
    <lineage>
        <taxon>Eukaryota</taxon>
        <taxon>Metazoa</taxon>
        <taxon>Ecdysozoa</taxon>
        <taxon>Arthropoda</taxon>
        <taxon>Hexapoda</taxon>
        <taxon>Insecta</taxon>
        <taxon>Pterygota</taxon>
        <taxon>Neoptera</taxon>
        <taxon>Endopterygota</taxon>
        <taxon>Coleoptera</taxon>
        <taxon>Polyphaga</taxon>
        <taxon>Cucujiformia</taxon>
        <taxon>Chrysomeloidea</taxon>
        <taxon>Chrysomelidae</taxon>
        <taxon>Bruchinae</taxon>
        <taxon>Bruchini</taxon>
        <taxon>Acanthoscelides</taxon>
    </lineage>
</organism>
<dbReference type="EMBL" id="CAKOFQ010007499">
    <property type="protein sequence ID" value="CAH2002597.1"/>
    <property type="molecule type" value="Genomic_DNA"/>
</dbReference>
<evidence type="ECO:0000313" key="3">
    <source>
        <dbReference type="Proteomes" id="UP001152888"/>
    </source>
</evidence>
<reference evidence="2" key="1">
    <citation type="submission" date="2022-03" db="EMBL/GenBank/DDBJ databases">
        <authorList>
            <person name="Sayadi A."/>
        </authorList>
    </citation>
    <scope>NUCLEOTIDE SEQUENCE</scope>
</reference>
<gene>
    <name evidence="2" type="ORF">ACAOBT_LOCUS26870</name>
</gene>
<sequence length="71" mass="8245">MKLIEKMSLQIDERQINKLLKKSESPKKRQYDSDNESSTVNKVEIANMQEDSSSIEKTPIQELQRFSTTAK</sequence>
<dbReference type="AlphaFoldDB" id="A0A9P0LSZ7"/>
<feature type="region of interest" description="Disordered" evidence="1">
    <location>
        <begin position="20"/>
        <end position="71"/>
    </location>
</feature>
<protein>
    <submittedName>
        <fullName evidence="2">Uncharacterized protein</fullName>
    </submittedName>
</protein>
<dbReference type="Proteomes" id="UP001152888">
    <property type="component" value="Unassembled WGS sequence"/>
</dbReference>
<name>A0A9P0LSZ7_ACAOB</name>